<dbReference type="EMBL" id="CP000438">
    <property type="protein sequence ID" value="ABJ14519.1"/>
    <property type="molecule type" value="Genomic_DNA"/>
</dbReference>
<evidence type="ECO:0000313" key="2">
    <source>
        <dbReference type="Proteomes" id="UP000000653"/>
    </source>
</evidence>
<proteinExistence type="predicted"/>
<dbReference type="SUPFAM" id="SSF110296">
    <property type="entry name" value="Oligoxyloglucan reducing end-specific cellobiohydrolase"/>
    <property type="match status" value="1"/>
</dbReference>
<protein>
    <recommendedName>
        <fullName evidence="3">Exo-alpha-sialidase</fullName>
    </recommendedName>
</protein>
<gene>
    <name evidence="1" type="ordered locus">PA14_67830</name>
</gene>
<dbReference type="HOGENOM" id="CLU_553061_0_0_6"/>
<evidence type="ECO:0008006" key="3">
    <source>
        <dbReference type="Google" id="ProtNLM"/>
    </source>
</evidence>
<dbReference type="KEGG" id="pau:PA14_67830"/>
<evidence type="ECO:0000313" key="1">
    <source>
        <dbReference type="EMBL" id="ABJ14519.1"/>
    </source>
</evidence>
<organism evidence="1 2">
    <name type="scientific">Pseudomonas aeruginosa (strain UCBPP-PA14)</name>
    <dbReference type="NCBI Taxonomy" id="208963"/>
    <lineage>
        <taxon>Bacteria</taxon>
        <taxon>Pseudomonadati</taxon>
        <taxon>Pseudomonadota</taxon>
        <taxon>Gammaproteobacteria</taxon>
        <taxon>Pseudomonadales</taxon>
        <taxon>Pseudomonadaceae</taxon>
        <taxon>Pseudomonas</taxon>
    </lineage>
</organism>
<dbReference type="Proteomes" id="UP000000653">
    <property type="component" value="Chromosome"/>
</dbReference>
<dbReference type="InterPro" id="IPR015943">
    <property type="entry name" value="WD40/YVTN_repeat-like_dom_sf"/>
</dbReference>
<reference evidence="1 2" key="1">
    <citation type="journal article" date="2006" name="Genome Biol.">
        <title>Genomic analysis reveals that Pseudomonas aeruginosa virulence is combinatorial.</title>
        <authorList>
            <person name="Lee D.G."/>
            <person name="Urbach J.M."/>
            <person name="Wu G."/>
            <person name="Liberati N.T."/>
            <person name="Feinbaum R.L."/>
            <person name="Miyata S."/>
            <person name="Diggins L.T."/>
            <person name="He J."/>
            <person name="Saucier M."/>
            <person name="Deziel E."/>
            <person name="Friedman L."/>
            <person name="Li L."/>
            <person name="Grills G."/>
            <person name="Montgomery K."/>
            <person name="Kucherlapati R."/>
            <person name="Rahme L.G."/>
            <person name="Ausubel F.M."/>
        </authorList>
    </citation>
    <scope>NUCLEOTIDE SEQUENCE [LARGE SCALE GENOMIC DNA]</scope>
    <source>
        <strain evidence="1 2">UCBPP-PA14</strain>
    </source>
</reference>
<dbReference type="Gene3D" id="2.130.10.10">
    <property type="entry name" value="YVTN repeat-like/Quinoprotein amine dehydrogenase"/>
    <property type="match status" value="1"/>
</dbReference>
<dbReference type="BioCyc" id="PAER208963:G1G74-5719-MONOMER"/>
<dbReference type="RefSeq" id="WP_003141877.1">
    <property type="nucleotide sequence ID" value="NC_008463.1"/>
</dbReference>
<sequence length="493" mass="54280">MARPSPPMPLLAAALLVAGAIPLGFIWILTSAKFEIGGASPGESTVGKVENIDQRAMEQFCTGVRATPAGTWLVGRREVGRDEQALPEGVIDLDLVAAAQPREEESEPHLFNFLNGMLLSGGDPETTYVSRLGADGVFHEVARLGETACLEVTPDGSSVFLLTGLRRPGKDNGQREQTVVLRSDDQGKSWRRLEEGFMAEANRLGWALAPRFHGKDEVWVWGDFEYGGADGGREPGQPSGLFYSPDRGASVESIATSAPLLVDLAYARELAPNGVSWGDYNGKHGQIKAHVAQLDAERAAIWVSQTFRYGPPEGRYLTSSVLVTTQAELRREGGRWQMGAIRRTDGVAVERLEQNTDGRVIAVLDHPDESRSLIAELDRDALEWKITGKLPSPFWPLPSSSGLREFYMGRNVLLANTMNHYEVPLWLYPDEEPASVSANAVYYSDDWGSSWRRLDIAGYLGVLGFDEAHDRVFWARGNWYDSRDLGVQAYDLD</sequence>
<name>A0A0H2ZIW9_PSEAB</name>
<accession>A0A0H2ZIW9</accession>
<dbReference type="AlphaFoldDB" id="A0A0H2ZIW9"/>